<name>A0A174A3L5_9CLOT</name>
<dbReference type="FunFam" id="3.40.50.300:FF:000032">
    <property type="entry name" value="Export ABC transporter ATP-binding protein"/>
    <property type="match status" value="1"/>
</dbReference>
<feature type="domain" description="ABC transporter" evidence="5">
    <location>
        <begin position="6"/>
        <end position="245"/>
    </location>
</feature>
<evidence type="ECO:0000256" key="2">
    <source>
        <dbReference type="ARBA" id="ARBA00022448"/>
    </source>
</evidence>
<keyword evidence="2" id="KW-0813">Transport</keyword>
<dbReference type="RefSeq" id="WP_055263653.1">
    <property type="nucleotide sequence ID" value="NZ_CABIXQ010000003.1"/>
</dbReference>
<dbReference type="Gene3D" id="3.40.50.300">
    <property type="entry name" value="P-loop containing nucleotide triphosphate hydrolases"/>
    <property type="match status" value="1"/>
</dbReference>
<dbReference type="AlphaFoldDB" id="A0A174A3L5"/>
<evidence type="ECO:0000313" key="7">
    <source>
        <dbReference type="Proteomes" id="UP000095594"/>
    </source>
</evidence>
<dbReference type="InterPro" id="IPR017911">
    <property type="entry name" value="MacB-like_ATP-bd"/>
</dbReference>
<dbReference type="PANTHER" id="PTHR42798:SF7">
    <property type="entry name" value="ALPHA-D-RIBOSE 1-METHYLPHOSPHONATE 5-TRIPHOSPHATE SYNTHASE SUBUNIT PHNL"/>
    <property type="match status" value="1"/>
</dbReference>
<accession>A0A174A3L5</accession>
<keyword evidence="3" id="KW-0547">Nucleotide-binding</keyword>
<dbReference type="InterPro" id="IPR003439">
    <property type="entry name" value="ABC_transporter-like_ATP-bd"/>
</dbReference>
<dbReference type="OrthoDB" id="9802264at2"/>
<reference evidence="6 7" key="1">
    <citation type="submission" date="2015-09" db="EMBL/GenBank/DDBJ databases">
        <authorList>
            <consortium name="Pathogen Informatics"/>
        </authorList>
    </citation>
    <scope>NUCLEOTIDE SEQUENCE [LARGE SCALE GENOMIC DNA]</scope>
    <source>
        <strain evidence="6 7">2789STDY5834856</strain>
    </source>
</reference>
<evidence type="ECO:0000259" key="5">
    <source>
        <dbReference type="PROSITE" id="PS50893"/>
    </source>
</evidence>
<evidence type="ECO:0000256" key="3">
    <source>
        <dbReference type="ARBA" id="ARBA00022741"/>
    </source>
</evidence>
<dbReference type="InterPro" id="IPR027417">
    <property type="entry name" value="P-loop_NTPase"/>
</dbReference>
<dbReference type="Pfam" id="PF00005">
    <property type="entry name" value="ABC_tran"/>
    <property type="match status" value="1"/>
</dbReference>
<dbReference type="EMBL" id="CYZX01000003">
    <property type="protein sequence ID" value="CUN82136.1"/>
    <property type="molecule type" value="Genomic_DNA"/>
</dbReference>
<evidence type="ECO:0000313" key="6">
    <source>
        <dbReference type="EMBL" id="CUN82136.1"/>
    </source>
</evidence>
<dbReference type="EC" id="3.6.3.-" evidence="6"/>
<dbReference type="CDD" id="cd03255">
    <property type="entry name" value="ABC_MJ0796_LolCDE_FtsE"/>
    <property type="match status" value="1"/>
</dbReference>
<dbReference type="GO" id="GO:0098796">
    <property type="term" value="C:membrane protein complex"/>
    <property type="evidence" value="ECO:0007669"/>
    <property type="project" value="UniProtKB-ARBA"/>
</dbReference>
<dbReference type="GO" id="GO:0005524">
    <property type="term" value="F:ATP binding"/>
    <property type="evidence" value="ECO:0007669"/>
    <property type="project" value="UniProtKB-KW"/>
</dbReference>
<dbReference type="PANTHER" id="PTHR42798">
    <property type="entry name" value="LIPOPROTEIN-RELEASING SYSTEM ATP-BINDING PROTEIN LOLD"/>
    <property type="match status" value="1"/>
</dbReference>
<evidence type="ECO:0000256" key="1">
    <source>
        <dbReference type="ARBA" id="ARBA00005417"/>
    </source>
</evidence>
<dbReference type="SMART" id="SM00382">
    <property type="entry name" value="AAA"/>
    <property type="match status" value="1"/>
</dbReference>
<keyword evidence="6" id="KW-0378">Hydrolase</keyword>
<protein>
    <submittedName>
        <fullName evidence="6">ABC transporter</fullName>
        <ecNumber evidence="6">3.6.3.-</ecNumber>
    </submittedName>
</protein>
<gene>
    <name evidence="6" type="primary">macB_1</name>
    <name evidence="6" type="ORF">ERS852471_00534</name>
</gene>
<keyword evidence="4" id="KW-0067">ATP-binding</keyword>
<dbReference type="SUPFAM" id="SSF52540">
    <property type="entry name" value="P-loop containing nucleoside triphosphate hydrolases"/>
    <property type="match status" value="1"/>
</dbReference>
<dbReference type="Proteomes" id="UP000095594">
    <property type="component" value="Unassembled WGS sequence"/>
</dbReference>
<organism evidence="6 7">
    <name type="scientific">Clostridium disporicum</name>
    <dbReference type="NCBI Taxonomy" id="84024"/>
    <lineage>
        <taxon>Bacteria</taxon>
        <taxon>Bacillati</taxon>
        <taxon>Bacillota</taxon>
        <taxon>Clostridia</taxon>
        <taxon>Eubacteriales</taxon>
        <taxon>Clostridiaceae</taxon>
        <taxon>Clostridium</taxon>
    </lineage>
</organism>
<dbReference type="PROSITE" id="PS50893">
    <property type="entry name" value="ABC_TRANSPORTER_2"/>
    <property type="match status" value="1"/>
</dbReference>
<dbReference type="GO" id="GO:0022857">
    <property type="term" value="F:transmembrane transporter activity"/>
    <property type="evidence" value="ECO:0007669"/>
    <property type="project" value="UniProtKB-ARBA"/>
</dbReference>
<proteinExistence type="inferred from homology"/>
<dbReference type="InterPro" id="IPR003593">
    <property type="entry name" value="AAA+_ATPase"/>
</dbReference>
<sequence length="256" mass="28714">MNREVLKVENIEKYYGKRGNITKAIDNISFAVENGEFIGVMGPSGSGKTTLLNCISTIDKVTSGHIKIADKDITKLNSKNIAKFRRERLGFIFQDFNLLDTLTAYENIALALTIQRLNHREIDERVKEVADKLNISDILNKYPYEISGGQKQRVASARAIITKPEIVLADEPTGALDSKSAKMLLESLEHLNKELGATIMMVTHDAFTASYASRILFIKDGKIFNELIRGNDSRKEFFNKIIEVVTLLGGDQRDVF</sequence>
<evidence type="ECO:0000256" key="4">
    <source>
        <dbReference type="ARBA" id="ARBA00022840"/>
    </source>
</evidence>
<comment type="similarity">
    <text evidence="1">Belongs to the ABC transporter superfamily.</text>
</comment>
<dbReference type="GO" id="GO:0016887">
    <property type="term" value="F:ATP hydrolysis activity"/>
    <property type="evidence" value="ECO:0007669"/>
    <property type="project" value="InterPro"/>
</dbReference>